<dbReference type="Proteomes" id="UP001154282">
    <property type="component" value="Unassembled WGS sequence"/>
</dbReference>
<evidence type="ECO:0000313" key="2">
    <source>
        <dbReference type="Proteomes" id="UP001154282"/>
    </source>
</evidence>
<gene>
    <name evidence="1" type="ORF">LITE_LOCUS1592</name>
</gene>
<organism evidence="1 2">
    <name type="scientific">Linum tenue</name>
    <dbReference type="NCBI Taxonomy" id="586396"/>
    <lineage>
        <taxon>Eukaryota</taxon>
        <taxon>Viridiplantae</taxon>
        <taxon>Streptophyta</taxon>
        <taxon>Embryophyta</taxon>
        <taxon>Tracheophyta</taxon>
        <taxon>Spermatophyta</taxon>
        <taxon>Magnoliopsida</taxon>
        <taxon>eudicotyledons</taxon>
        <taxon>Gunneridae</taxon>
        <taxon>Pentapetalae</taxon>
        <taxon>rosids</taxon>
        <taxon>fabids</taxon>
        <taxon>Malpighiales</taxon>
        <taxon>Linaceae</taxon>
        <taxon>Linum</taxon>
    </lineage>
</organism>
<accession>A0AAV0GXN5</accession>
<keyword evidence="2" id="KW-1185">Reference proteome</keyword>
<protein>
    <submittedName>
        <fullName evidence="1">Uncharacterized protein</fullName>
    </submittedName>
</protein>
<comment type="caution">
    <text evidence="1">The sequence shown here is derived from an EMBL/GenBank/DDBJ whole genome shotgun (WGS) entry which is preliminary data.</text>
</comment>
<proteinExistence type="predicted"/>
<reference evidence="1" key="1">
    <citation type="submission" date="2022-08" db="EMBL/GenBank/DDBJ databases">
        <authorList>
            <person name="Gutierrez-Valencia J."/>
        </authorList>
    </citation>
    <scope>NUCLEOTIDE SEQUENCE</scope>
</reference>
<evidence type="ECO:0000313" key="1">
    <source>
        <dbReference type="EMBL" id="CAI0377759.1"/>
    </source>
</evidence>
<dbReference type="AlphaFoldDB" id="A0AAV0GXN5"/>
<name>A0AAV0GXN5_9ROSI</name>
<sequence length="70" mass="7464">MASQIGSRTSDFDRKAALKAFDETKTGVKSLVDAGITTIPPIFLYPQHITAPIKSTSGRPCVGAVGHLHR</sequence>
<dbReference type="EMBL" id="CAMGYJ010000002">
    <property type="protein sequence ID" value="CAI0377759.1"/>
    <property type="molecule type" value="Genomic_DNA"/>
</dbReference>